<organism evidence="1 2">
    <name type="scientific">Gallaecimonas xiamenensis 3-C-1</name>
    <dbReference type="NCBI Taxonomy" id="745411"/>
    <lineage>
        <taxon>Bacteria</taxon>
        <taxon>Pseudomonadati</taxon>
        <taxon>Pseudomonadota</taxon>
        <taxon>Gammaproteobacteria</taxon>
        <taxon>Enterobacterales</taxon>
        <taxon>Gallaecimonadaceae</taxon>
        <taxon>Gallaecimonas</taxon>
    </lineage>
</organism>
<dbReference type="OrthoDB" id="8481488at2"/>
<sequence length="161" mass="17203">MSKKHENNVTLDAADFQIVNYVPNSLVITSGQDGDQPASITHKAPKWLLSINCGRKSSSQVASQWVKDTGGAKNSYAPDGGGSPPPSELNFFYAVDVTTYSGAKTRLYLGQGNHGLTNNWWVGGQDVVAIDNKAVLAVGSGDSREDFSLSGNHETIVFKKS</sequence>
<comment type="caution">
    <text evidence="1">The sequence shown here is derived from an EMBL/GenBank/DDBJ whole genome shotgun (WGS) entry which is preliminary data.</text>
</comment>
<protein>
    <submittedName>
        <fullName evidence="1">Uncharacterized protein</fullName>
    </submittedName>
</protein>
<dbReference type="EMBL" id="AMRI01000002">
    <property type="protein sequence ID" value="EKE77389.1"/>
    <property type="molecule type" value="Genomic_DNA"/>
</dbReference>
<keyword evidence="2" id="KW-1185">Reference proteome</keyword>
<dbReference type="eggNOG" id="ENOG50337V5">
    <property type="taxonomic scope" value="Bacteria"/>
</dbReference>
<dbReference type="RefSeq" id="WP_008482367.1">
    <property type="nucleotide sequence ID" value="NZ_AMRI01000002.1"/>
</dbReference>
<gene>
    <name evidence="1" type="ORF">B3C1_01220</name>
</gene>
<name>K2K390_9GAMM</name>
<dbReference type="Proteomes" id="UP000006755">
    <property type="component" value="Unassembled WGS sequence"/>
</dbReference>
<accession>K2K390</accession>
<reference evidence="1 2" key="1">
    <citation type="journal article" date="2012" name="J. Bacteriol.">
        <title>Genome Sequence of Gallaecimonas xiamenensis Type Strain 3-C-1.</title>
        <authorList>
            <person name="Lai Q."/>
            <person name="Wang L."/>
            <person name="Wang W."/>
            <person name="Shao Z."/>
        </authorList>
    </citation>
    <scope>NUCLEOTIDE SEQUENCE [LARGE SCALE GENOMIC DNA]</scope>
    <source>
        <strain evidence="1 2">3-C-1</strain>
    </source>
</reference>
<proteinExistence type="predicted"/>
<evidence type="ECO:0000313" key="1">
    <source>
        <dbReference type="EMBL" id="EKE77389.1"/>
    </source>
</evidence>
<dbReference type="AlphaFoldDB" id="K2K390"/>
<evidence type="ECO:0000313" key="2">
    <source>
        <dbReference type="Proteomes" id="UP000006755"/>
    </source>
</evidence>